<reference evidence="1" key="2">
    <citation type="journal article" date="2021" name="PeerJ">
        <title>Extensive microbial diversity within the chicken gut microbiome revealed by metagenomics and culture.</title>
        <authorList>
            <person name="Gilroy R."/>
            <person name="Ravi A."/>
            <person name="Getino M."/>
            <person name="Pursley I."/>
            <person name="Horton D.L."/>
            <person name="Alikhan N.F."/>
            <person name="Baker D."/>
            <person name="Gharbi K."/>
            <person name="Hall N."/>
            <person name="Watson M."/>
            <person name="Adriaenssens E.M."/>
            <person name="Foster-Nyarko E."/>
            <person name="Jarju S."/>
            <person name="Secka A."/>
            <person name="Antonio M."/>
            <person name="Oren A."/>
            <person name="Chaudhuri R.R."/>
            <person name="La Ragione R."/>
            <person name="Hildebrand F."/>
            <person name="Pallen M.J."/>
        </authorList>
    </citation>
    <scope>NUCLEOTIDE SEQUENCE</scope>
    <source>
        <strain evidence="1">CHK195-4489</strain>
    </source>
</reference>
<dbReference type="EMBL" id="DVMM01000036">
    <property type="protein sequence ID" value="HIU29032.1"/>
    <property type="molecule type" value="Genomic_DNA"/>
</dbReference>
<dbReference type="AlphaFoldDB" id="A0A9D1LA88"/>
<dbReference type="Proteomes" id="UP000824089">
    <property type="component" value="Unassembled WGS sequence"/>
</dbReference>
<accession>A0A9D1LA88</accession>
<evidence type="ECO:0000313" key="1">
    <source>
        <dbReference type="EMBL" id="HIU29032.1"/>
    </source>
</evidence>
<gene>
    <name evidence="1" type="ORF">IAD50_01915</name>
</gene>
<sequence length="84" mass="10132">MKAERQNATCDYRSKGIKYEWHYVDVTDEIWKRNIFSRNKAVLSGESEYYVDDGLLYKIQSLFETPSYEEMDVWYINQRMSDPS</sequence>
<protein>
    <submittedName>
        <fullName evidence="1">Uncharacterized protein</fullName>
    </submittedName>
</protein>
<name>A0A9D1LA88_9CLOT</name>
<organism evidence="1 2">
    <name type="scientific">Candidatus Egerieisoma faecipullorum</name>
    <dbReference type="NCBI Taxonomy" id="2840963"/>
    <lineage>
        <taxon>Bacteria</taxon>
        <taxon>Bacillati</taxon>
        <taxon>Bacillota</taxon>
        <taxon>Clostridia</taxon>
        <taxon>Eubacteriales</taxon>
        <taxon>Clostridiaceae</taxon>
        <taxon>Clostridiaceae incertae sedis</taxon>
        <taxon>Candidatus Egerieisoma</taxon>
    </lineage>
</organism>
<evidence type="ECO:0000313" key="2">
    <source>
        <dbReference type="Proteomes" id="UP000824089"/>
    </source>
</evidence>
<proteinExistence type="predicted"/>
<comment type="caution">
    <text evidence="1">The sequence shown here is derived from an EMBL/GenBank/DDBJ whole genome shotgun (WGS) entry which is preliminary data.</text>
</comment>
<reference evidence="1" key="1">
    <citation type="submission" date="2020-10" db="EMBL/GenBank/DDBJ databases">
        <authorList>
            <person name="Gilroy R."/>
        </authorList>
    </citation>
    <scope>NUCLEOTIDE SEQUENCE</scope>
    <source>
        <strain evidence="1">CHK195-4489</strain>
    </source>
</reference>